<feature type="compositionally biased region" description="Basic residues" evidence="1">
    <location>
        <begin position="63"/>
        <end position="76"/>
    </location>
</feature>
<accession>A0A4V3S830</accession>
<proteinExistence type="predicted"/>
<evidence type="ECO:0000256" key="1">
    <source>
        <dbReference type="SAM" id="MobiDB-lite"/>
    </source>
</evidence>
<gene>
    <name evidence="2" type="ORF">DBV15_09684</name>
</gene>
<protein>
    <submittedName>
        <fullName evidence="2">Anion exchange protein</fullName>
    </submittedName>
</protein>
<sequence>MLTLKRRRGWSDERGGVSSTWINTEERAGASTFCEKQYSRAADTRRTLSPPSILPCKGSRGLARGRRRSSFARRRSPSSSPGGRMRVICQPGKKDR</sequence>
<dbReference type="EMBL" id="QBLH01003302">
    <property type="protein sequence ID" value="TGZ39754.1"/>
    <property type="molecule type" value="Genomic_DNA"/>
</dbReference>
<dbReference type="AlphaFoldDB" id="A0A4V3S830"/>
<evidence type="ECO:0000313" key="3">
    <source>
        <dbReference type="Proteomes" id="UP000310200"/>
    </source>
</evidence>
<dbReference type="Proteomes" id="UP000310200">
    <property type="component" value="Unassembled WGS sequence"/>
</dbReference>
<feature type="compositionally biased region" description="Low complexity" evidence="1">
    <location>
        <begin position="77"/>
        <end position="86"/>
    </location>
</feature>
<evidence type="ECO:0000313" key="2">
    <source>
        <dbReference type="EMBL" id="TGZ39754.1"/>
    </source>
</evidence>
<feature type="region of interest" description="Disordered" evidence="1">
    <location>
        <begin position="39"/>
        <end position="96"/>
    </location>
</feature>
<organism evidence="2 3">
    <name type="scientific">Temnothorax longispinosus</name>
    <dbReference type="NCBI Taxonomy" id="300112"/>
    <lineage>
        <taxon>Eukaryota</taxon>
        <taxon>Metazoa</taxon>
        <taxon>Ecdysozoa</taxon>
        <taxon>Arthropoda</taxon>
        <taxon>Hexapoda</taxon>
        <taxon>Insecta</taxon>
        <taxon>Pterygota</taxon>
        <taxon>Neoptera</taxon>
        <taxon>Endopterygota</taxon>
        <taxon>Hymenoptera</taxon>
        <taxon>Apocrita</taxon>
        <taxon>Aculeata</taxon>
        <taxon>Formicoidea</taxon>
        <taxon>Formicidae</taxon>
        <taxon>Myrmicinae</taxon>
        <taxon>Temnothorax</taxon>
    </lineage>
</organism>
<keyword evidence="3" id="KW-1185">Reference proteome</keyword>
<feature type="region of interest" description="Disordered" evidence="1">
    <location>
        <begin position="1"/>
        <end position="23"/>
    </location>
</feature>
<comment type="caution">
    <text evidence="2">The sequence shown here is derived from an EMBL/GenBank/DDBJ whole genome shotgun (WGS) entry which is preliminary data.</text>
</comment>
<name>A0A4V3S830_9HYME</name>
<reference evidence="2 3" key="1">
    <citation type="journal article" date="2019" name="Philos. Trans. R. Soc. Lond., B, Biol. Sci.">
        <title>Ant behaviour and brain gene expression of defending hosts depend on the ecological success of the intruding social parasite.</title>
        <authorList>
            <person name="Kaur R."/>
            <person name="Stoldt M."/>
            <person name="Jongepier E."/>
            <person name="Feldmeyer B."/>
            <person name="Menzel F."/>
            <person name="Bornberg-Bauer E."/>
            <person name="Foitzik S."/>
        </authorList>
    </citation>
    <scope>NUCLEOTIDE SEQUENCE [LARGE SCALE GENOMIC DNA]</scope>
    <source>
        <tissue evidence="2">Whole body</tissue>
    </source>
</reference>